<dbReference type="AlphaFoldDB" id="A0A510Y195"/>
<dbReference type="EMBL" id="BJUM01000080">
    <property type="protein sequence ID" value="GEK57070.1"/>
    <property type="molecule type" value="Genomic_DNA"/>
</dbReference>
<evidence type="ECO:0000313" key="1">
    <source>
        <dbReference type="EMBL" id="GEK57070.1"/>
    </source>
</evidence>
<protein>
    <submittedName>
        <fullName evidence="1">Uncharacterized protein</fullName>
    </submittedName>
</protein>
<comment type="caution">
    <text evidence="1">The sequence shown here is derived from an EMBL/GenBank/DDBJ whole genome shotgun (WGS) entry which is preliminary data.</text>
</comment>
<accession>A0A510Y195</accession>
<evidence type="ECO:0000313" key="2">
    <source>
        <dbReference type="Proteomes" id="UP000321419"/>
    </source>
</evidence>
<dbReference type="Proteomes" id="UP000321419">
    <property type="component" value="Unassembled WGS sequence"/>
</dbReference>
<organism evidence="1 2">
    <name type="scientific">Pseudoalteromonas espejiana</name>
    <dbReference type="NCBI Taxonomy" id="28107"/>
    <lineage>
        <taxon>Bacteria</taxon>
        <taxon>Pseudomonadati</taxon>
        <taxon>Pseudomonadota</taxon>
        <taxon>Gammaproteobacteria</taxon>
        <taxon>Alteromonadales</taxon>
        <taxon>Pseudoalteromonadaceae</taxon>
        <taxon>Pseudoalteromonas</taxon>
    </lineage>
</organism>
<proteinExistence type="predicted"/>
<gene>
    <name evidence="1" type="ORF">PES01_39150</name>
</gene>
<name>A0A510Y195_9GAMM</name>
<sequence length="67" mass="7479">MFISTLLSAFSIKVKIKITPTFANTAINASSMYTSLVRAYCHLLLLLFYVVPNSNPKLNTIKQLLNS</sequence>
<keyword evidence="2" id="KW-1185">Reference proteome</keyword>
<reference evidence="1 2" key="1">
    <citation type="submission" date="2019-07" db="EMBL/GenBank/DDBJ databases">
        <title>Whole genome shotgun sequence of Pseudoalteromonas espejiana NBRC 102222.</title>
        <authorList>
            <person name="Hosoyama A."/>
            <person name="Uohara A."/>
            <person name="Ohji S."/>
            <person name="Ichikawa N."/>
        </authorList>
    </citation>
    <scope>NUCLEOTIDE SEQUENCE [LARGE SCALE GENOMIC DNA]</scope>
    <source>
        <strain evidence="1 2">NBRC 102222</strain>
    </source>
</reference>